<keyword evidence="8" id="KW-0256">Endoplasmic reticulum</keyword>
<dbReference type="AlphaFoldDB" id="A0A0B1S6Q4"/>
<dbReference type="OrthoDB" id="19639at2759"/>
<dbReference type="InterPro" id="IPR038887">
    <property type="entry name" value="Nus1/NgBR"/>
</dbReference>
<sequence>MIDLAWLCAFAIRCVYWLVLLACNFLGYSTLWAHREIKQRGQRLDARFCAVPAHVAIINNGTAINKEMLLSLLEVALVENIRRLTIYDPSHNYARLAQEIKGFCRTRHIRIIVGCATNFDDISTDRLCVQLLSANSGRSALVEACRELSSSNNPITPSEVTGHLAAKCSLLEPDLLIQVGSIPSLSGYPPWCLRVTEIVPVRSLPCSRFAFDECLDAYSKRDIRLGK</sequence>
<dbReference type="Proteomes" id="UP000053660">
    <property type="component" value="Unassembled WGS sequence"/>
</dbReference>
<evidence type="ECO:0000313" key="14">
    <source>
        <dbReference type="EMBL" id="KHJ79142.1"/>
    </source>
</evidence>
<comment type="similarity">
    <text evidence="4">Belongs to the UPP synthase family.</text>
</comment>
<evidence type="ECO:0000256" key="3">
    <source>
        <dbReference type="ARBA" id="ARBA00004922"/>
    </source>
</evidence>
<comment type="cofactor">
    <cofactor evidence="1">
        <name>Mg(2+)</name>
        <dbReference type="ChEBI" id="CHEBI:18420"/>
    </cofactor>
</comment>
<dbReference type="PANTHER" id="PTHR21528">
    <property type="entry name" value="DEHYDRODOLICHYL DIPHOSPHATE SYNTHASE COMPLEX SUBUNIT NUS1"/>
    <property type="match status" value="1"/>
</dbReference>
<evidence type="ECO:0000256" key="11">
    <source>
        <dbReference type="ARBA" id="ARBA00023136"/>
    </source>
</evidence>
<dbReference type="EC" id="2.5.1.87" evidence="5"/>
<comment type="catalytic activity">
    <reaction evidence="12">
        <text>n isopentenyl diphosphate + (2E,6E)-farnesyl diphosphate = a di-trans,poly-cis-polyprenyl diphosphate + n diphosphate</text>
        <dbReference type="Rhea" id="RHEA:53008"/>
        <dbReference type="Rhea" id="RHEA-COMP:19494"/>
        <dbReference type="ChEBI" id="CHEBI:33019"/>
        <dbReference type="ChEBI" id="CHEBI:128769"/>
        <dbReference type="ChEBI" id="CHEBI:136960"/>
        <dbReference type="ChEBI" id="CHEBI:175763"/>
        <dbReference type="EC" id="2.5.1.87"/>
    </reaction>
</comment>
<accession>A0A0B1S6Q4</accession>
<dbReference type="Gene3D" id="3.40.1180.10">
    <property type="entry name" value="Decaprenyl diphosphate synthase-like"/>
    <property type="match status" value="1"/>
</dbReference>
<evidence type="ECO:0000256" key="12">
    <source>
        <dbReference type="ARBA" id="ARBA00047353"/>
    </source>
</evidence>
<evidence type="ECO:0000256" key="4">
    <source>
        <dbReference type="ARBA" id="ARBA00005432"/>
    </source>
</evidence>
<evidence type="ECO:0000313" key="15">
    <source>
        <dbReference type="Proteomes" id="UP000053660"/>
    </source>
</evidence>
<protein>
    <recommendedName>
        <fullName evidence="5">ditrans,polycis-polyprenyl diphosphate synthase [(2E,6E)-farnesyldiphosphate specific]</fullName>
        <ecNumber evidence="5">2.5.1.87</ecNumber>
    </recommendedName>
</protein>
<dbReference type="PANTHER" id="PTHR21528:SF0">
    <property type="entry name" value="DEHYDRODOLICHYL DIPHOSPHATE SYNTHASE COMPLEX SUBUNIT NUS1"/>
    <property type="match status" value="1"/>
</dbReference>
<dbReference type="InterPro" id="IPR036424">
    <property type="entry name" value="UPP_synth-like_sf"/>
</dbReference>
<evidence type="ECO:0000256" key="6">
    <source>
        <dbReference type="ARBA" id="ARBA00022679"/>
    </source>
</evidence>
<evidence type="ECO:0000256" key="13">
    <source>
        <dbReference type="SAM" id="Phobius"/>
    </source>
</evidence>
<gene>
    <name evidence="14" type="ORF">OESDEN_21220</name>
</gene>
<dbReference type="GO" id="GO:1904423">
    <property type="term" value="C:dehydrodolichyl diphosphate synthase complex"/>
    <property type="evidence" value="ECO:0007669"/>
    <property type="project" value="InterPro"/>
</dbReference>
<keyword evidence="7 13" id="KW-0812">Transmembrane</keyword>
<evidence type="ECO:0000256" key="8">
    <source>
        <dbReference type="ARBA" id="ARBA00022824"/>
    </source>
</evidence>
<dbReference type="GO" id="GO:0045547">
    <property type="term" value="F:ditrans,polycis-polyprenyl diphosphate synthase [(2E,6E)-farnesyl diphosphate specific] activity"/>
    <property type="evidence" value="ECO:0007669"/>
    <property type="project" value="UniProtKB-EC"/>
</dbReference>
<dbReference type="SUPFAM" id="SSF64005">
    <property type="entry name" value="Undecaprenyl diphosphate synthase"/>
    <property type="match status" value="1"/>
</dbReference>
<dbReference type="EMBL" id="KN606736">
    <property type="protein sequence ID" value="KHJ79142.1"/>
    <property type="molecule type" value="Genomic_DNA"/>
</dbReference>
<evidence type="ECO:0000256" key="1">
    <source>
        <dbReference type="ARBA" id="ARBA00001946"/>
    </source>
</evidence>
<name>A0A0B1S6Q4_OESDE</name>
<organism evidence="14 15">
    <name type="scientific">Oesophagostomum dentatum</name>
    <name type="common">Nodular worm</name>
    <dbReference type="NCBI Taxonomy" id="61180"/>
    <lineage>
        <taxon>Eukaryota</taxon>
        <taxon>Metazoa</taxon>
        <taxon>Ecdysozoa</taxon>
        <taxon>Nematoda</taxon>
        <taxon>Chromadorea</taxon>
        <taxon>Rhabditida</taxon>
        <taxon>Rhabditina</taxon>
        <taxon>Rhabditomorpha</taxon>
        <taxon>Strongyloidea</taxon>
        <taxon>Strongylidae</taxon>
        <taxon>Oesophagostomum</taxon>
    </lineage>
</organism>
<proteinExistence type="inferred from homology"/>
<keyword evidence="9" id="KW-0460">Magnesium</keyword>
<evidence type="ECO:0000256" key="5">
    <source>
        <dbReference type="ARBA" id="ARBA00012596"/>
    </source>
</evidence>
<evidence type="ECO:0000256" key="2">
    <source>
        <dbReference type="ARBA" id="ARBA00004586"/>
    </source>
</evidence>
<feature type="transmembrane region" description="Helical" evidence="13">
    <location>
        <begin position="15"/>
        <end position="33"/>
    </location>
</feature>
<keyword evidence="15" id="KW-1185">Reference proteome</keyword>
<comment type="pathway">
    <text evidence="3">Protein modification; protein glycosylation.</text>
</comment>
<keyword evidence="11 13" id="KW-0472">Membrane</keyword>
<dbReference type="UniPathway" id="UPA00378"/>
<reference evidence="14 15" key="1">
    <citation type="submission" date="2014-03" db="EMBL/GenBank/DDBJ databases">
        <title>Draft genome of the hookworm Oesophagostomum dentatum.</title>
        <authorList>
            <person name="Mitreva M."/>
        </authorList>
    </citation>
    <scope>NUCLEOTIDE SEQUENCE [LARGE SCALE GENOMIC DNA]</scope>
    <source>
        <strain evidence="14 15">OD-Hann</strain>
    </source>
</reference>
<dbReference type="GO" id="GO:0005789">
    <property type="term" value="C:endoplasmic reticulum membrane"/>
    <property type="evidence" value="ECO:0007669"/>
    <property type="project" value="UniProtKB-SubCell"/>
</dbReference>
<evidence type="ECO:0000256" key="10">
    <source>
        <dbReference type="ARBA" id="ARBA00022989"/>
    </source>
</evidence>
<keyword evidence="6" id="KW-0808">Transferase</keyword>
<evidence type="ECO:0000256" key="9">
    <source>
        <dbReference type="ARBA" id="ARBA00022842"/>
    </source>
</evidence>
<keyword evidence="10 13" id="KW-1133">Transmembrane helix</keyword>
<comment type="subcellular location">
    <subcellularLocation>
        <location evidence="2">Endoplasmic reticulum membrane</location>
    </subcellularLocation>
</comment>
<evidence type="ECO:0000256" key="7">
    <source>
        <dbReference type="ARBA" id="ARBA00022692"/>
    </source>
</evidence>